<name>A0A238XG96_9ACTN</name>
<evidence type="ECO:0000313" key="3">
    <source>
        <dbReference type="Proteomes" id="UP000198415"/>
    </source>
</evidence>
<protein>
    <submittedName>
        <fullName evidence="2">Acetyltransferase (GNAT) domain-containing protein</fullName>
    </submittedName>
</protein>
<keyword evidence="3" id="KW-1185">Reference proteome</keyword>
<dbReference type="CDD" id="cd04301">
    <property type="entry name" value="NAT_SF"/>
    <property type="match status" value="1"/>
</dbReference>
<dbReference type="RefSeq" id="WP_089293040.1">
    <property type="nucleotide sequence ID" value="NZ_BOMU01000041.1"/>
</dbReference>
<dbReference type="InterPro" id="IPR016181">
    <property type="entry name" value="Acyl_CoA_acyltransferase"/>
</dbReference>
<dbReference type="PANTHER" id="PTHR42791">
    <property type="entry name" value="GNAT FAMILY ACETYLTRANSFERASE"/>
    <property type="match status" value="1"/>
</dbReference>
<dbReference type="OrthoDB" id="7057833at2"/>
<accession>A0A238XG96</accession>
<keyword evidence="2" id="KW-0808">Transferase</keyword>
<feature type="domain" description="N-acetyltransferase" evidence="1">
    <location>
        <begin position="56"/>
        <end position="200"/>
    </location>
</feature>
<sequence length="203" mass="22634">MTTPADTATRIRRATIQDTATVTSILAAAFQDGDLAPWLIPDELLRRRTYPRYFAMLAEHAIEHGHVDVIGDRAAAFWYNVGAEPTSTIDDYDQRLAAITGPALHRFQALDEAMHTHHPRDPHTYLAFLAVIPDRQSQGHGSALLSHRHAELDRQRCSSYLEATGAKNSALYARHGYQPLGPYPITADGPNLHPMWRAFITTT</sequence>
<dbReference type="Gene3D" id="3.40.630.30">
    <property type="match status" value="1"/>
</dbReference>
<dbReference type="AlphaFoldDB" id="A0A238XG96"/>
<organism evidence="2 3">
    <name type="scientific">Actinoplanes regularis</name>
    <dbReference type="NCBI Taxonomy" id="52697"/>
    <lineage>
        <taxon>Bacteria</taxon>
        <taxon>Bacillati</taxon>
        <taxon>Actinomycetota</taxon>
        <taxon>Actinomycetes</taxon>
        <taxon>Micromonosporales</taxon>
        <taxon>Micromonosporaceae</taxon>
        <taxon>Actinoplanes</taxon>
    </lineage>
</organism>
<evidence type="ECO:0000313" key="2">
    <source>
        <dbReference type="EMBL" id="SNR58025.1"/>
    </source>
</evidence>
<dbReference type="InterPro" id="IPR052523">
    <property type="entry name" value="Trichothecene_AcTrans"/>
</dbReference>
<dbReference type="EMBL" id="FZNR01000003">
    <property type="protein sequence ID" value="SNR58025.1"/>
    <property type="molecule type" value="Genomic_DNA"/>
</dbReference>
<reference evidence="2 3" key="1">
    <citation type="submission" date="2017-06" db="EMBL/GenBank/DDBJ databases">
        <authorList>
            <person name="Kim H.J."/>
            <person name="Triplett B.A."/>
        </authorList>
    </citation>
    <scope>NUCLEOTIDE SEQUENCE [LARGE SCALE GENOMIC DNA]</scope>
    <source>
        <strain evidence="2 3">DSM 43151</strain>
    </source>
</reference>
<dbReference type="GO" id="GO:0016747">
    <property type="term" value="F:acyltransferase activity, transferring groups other than amino-acyl groups"/>
    <property type="evidence" value="ECO:0007669"/>
    <property type="project" value="InterPro"/>
</dbReference>
<dbReference type="SUPFAM" id="SSF55729">
    <property type="entry name" value="Acyl-CoA N-acyltransferases (Nat)"/>
    <property type="match status" value="1"/>
</dbReference>
<dbReference type="InterPro" id="IPR000182">
    <property type="entry name" value="GNAT_dom"/>
</dbReference>
<gene>
    <name evidence="2" type="ORF">SAMN06264365_103433</name>
</gene>
<dbReference type="Pfam" id="PF13508">
    <property type="entry name" value="Acetyltransf_7"/>
    <property type="match status" value="1"/>
</dbReference>
<proteinExistence type="predicted"/>
<evidence type="ECO:0000259" key="1">
    <source>
        <dbReference type="PROSITE" id="PS51186"/>
    </source>
</evidence>
<dbReference type="PANTHER" id="PTHR42791:SF1">
    <property type="entry name" value="N-ACETYLTRANSFERASE DOMAIN-CONTAINING PROTEIN"/>
    <property type="match status" value="1"/>
</dbReference>
<dbReference type="PROSITE" id="PS51186">
    <property type="entry name" value="GNAT"/>
    <property type="match status" value="1"/>
</dbReference>
<dbReference type="Proteomes" id="UP000198415">
    <property type="component" value="Unassembled WGS sequence"/>
</dbReference>